<dbReference type="EMBL" id="JADHOK010000002">
    <property type="protein sequence ID" value="MBL6761150.1"/>
    <property type="molecule type" value="Genomic_DNA"/>
</dbReference>
<comment type="cofactor">
    <cofactor evidence="1">
        <name>Mg(2+)</name>
        <dbReference type="ChEBI" id="CHEBI:18420"/>
    </cofactor>
</comment>
<dbReference type="AlphaFoldDB" id="A0A937HBR9"/>
<feature type="domain" description="Nudix hydrolase" evidence="3">
    <location>
        <begin position="42"/>
        <end position="167"/>
    </location>
</feature>
<evidence type="ECO:0000313" key="5">
    <source>
        <dbReference type="Proteomes" id="UP000785783"/>
    </source>
</evidence>
<dbReference type="PANTHER" id="PTHR43222:SF2">
    <property type="entry name" value="NUDIX HYDROLASE 23, CHLOROPLASTIC"/>
    <property type="match status" value="1"/>
</dbReference>
<dbReference type="Proteomes" id="UP000785783">
    <property type="component" value="Unassembled WGS sequence"/>
</dbReference>
<dbReference type="GO" id="GO:0016787">
    <property type="term" value="F:hydrolase activity"/>
    <property type="evidence" value="ECO:0007669"/>
    <property type="project" value="UniProtKB-KW"/>
</dbReference>
<organism evidence="4 5">
    <name type="scientific">PS1 clade bacterium</name>
    <dbReference type="NCBI Taxonomy" id="2175152"/>
    <lineage>
        <taxon>Bacteria</taxon>
        <taxon>Pseudomonadati</taxon>
        <taxon>Pseudomonadota</taxon>
        <taxon>Alphaproteobacteria</taxon>
        <taxon>PS1 clade</taxon>
    </lineage>
</organism>
<keyword evidence="2 4" id="KW-0378">Hydrolase</keyword>
<dbReference type="SUPFAM" id="SSF55811">
    <property type="entry name" value="Nudix"/>
    <property type="match status" value="1"/>
</dbReference>
<protein>
    <submittedName>
        <fullName evidence="4">NUDIX hydrolase</fullName>
    </submittedName>
</protein>
<evidence type="ECO:0000256" key="1">
    <source>
        <dbReference type="ARBA" id="ARBA00001946"/>
    </source>
</evidence>
<evidence type="ECO:0000313" key="4">
    <source>
        <dbReference type="EMBL" id="MBL6761150.1"/>
    </source>
</evidence>
<reference evidence="4" key="1">
    <citation type="submission" date="2020-10" db="EMBL/GenBank/DDBJ databases">
        <title>Microbiome of the Black Sea water column analyzed by genome centric metagenomics.</title>
        <authorList>
            <person name="Cabello-Yeves P.J."/>
            <person name="Callieri C."/>
            <person name="Picazo A."/>
            <person name="Mehrshad M."/>
            <person name="Haro-Moreno J.M."/>
            <person name="Roda-Garcia J."/>
            <person name="Dzembekova N."/>
            <person name="Slabakova V."/>
            <person name="Slabakova N."/>
            <person name="Moncheva S."/>
            <person name="Rodriguez-Valera F."/>
        </authorList>
    </citation>
    <scope>NUCLEOTIDE SEQUENCE</scope>
    <source>
        <strain evidence="4">BS307-5m-G5</strain>
    </source>
</reference>
<evidence type="ECO:0000256" key="2">
    <source>
        <dbReference type="ARBA" id="ARBA00022801"/>
    </source>
</evidence>
<comment type="caution">
    <text evidence="4">The sequence shown here is derived from an EMBL/GenBank/DDBJ whole genome shotgun (WGS) entry which is preliminary data.</text>
</comment>
<dbReference type="InterPro" id="IPR000086">
    <property type="entry name" value="NUDIX_hydrolase_dom"/>
</dbReference>
<evidence type="ECO:0000259" key="3">
    <source>
        <dbReference type="PROSITE" id="PS51462"/>
    </source>
</evidence>
<dbReference type="PANTHER" id="PTHR43222">
    <property type="entry name" value="NUDIX HYDROLASE 23"/>
    <property type="match status" value="1"/>
</dbReference>
<dbReference type="PROSITE" id="PS51462">
    <property type="entry name" value="NUDIX"/>
    <property type="match status" value="1"/>
</dbReference>
<sequence length="207" mass="23338">MRFRDKTRAYEQDMSFSKIVPHDDSFERDVCDTCGLINYINPKLIAGVVAVWAEGDGDKILMCKRAIEPRKGYWTLPAGFMEQGETVAQGAAREAREEANADVETDALIGVYNVERIAQVQMFYRGRLRSADVSPGPESEAVALLSWDEIPWDALAFPAVYHALQHYRATRDEEHFAPFTEPENWADTPGFEALRARYESSDKPADG</sequence>
<proteinExistence type="predicted"/>
<name>A0A937HBR9_9PROT</name>
<dbReference type="Gene3D" id="3.90.79.10">
    <property type="entry name" value="Nucleoside Triphosphate Pyrophosphohydrolase"/>
    <property type="match status" value="1"/>
</dbReference>
<gene>
    <name evidence="4" type="ORF">ISQ19_00460</name>
</gene>
<dbReference type="Pfam" id="PF00293">
    <property type="entry name" value="NUDIX"/>
    <property type="match status" value="1"/>
</dbReference>
<dbReference type="PROSITE" id="PS00893">
    <property type="entry name" value="NUDIX_BOX"/>
    <property type="match status" value="1"/>
</dbReference>
<dbReference type="InterPro" id="IPR020084">
    <property type="entry name" value="NUDIX_hydrolase_CS"/>
</dbReference>
<accession>A0A937HBR9</accession>
<dbReference type="InterPro" id="IPR015797">
    <property type="entry name" value="NUDIX_hydrolase-like_dom_sf"/>
</dbReference>
<dbReference type="CDD" id="cd04511">
    <property type="entry name" value="NUDIX_Hydrolase"/>
    <property type="match status" value="1"/>
</dbReference>